<proteinExistence type="predicted"/>
<dbReference type="KEGG" id="emc:129330258"/>
<keyword evidence="1" id="KW-1185">Reference proteome</keyword>
<dbReference type="PANTHER" id="PTHR39313:SF1">
    <property type="entry name" value="IM:7138239"/>
    <property type="match status" value="1"/>
</dbReference>
<dbReference type="AlphaFoldDB" id="A0AA97JF23"/>
<gene>
    <name evidence="2" type="primary">LOC129330258</name>
</gene>
<name>A0AA97JF23_EUBMA</name>
<accession>A0AA97JF23</accession>
<dbReference type="PANTHER" id="PTHR39313">
    <property type="entry name" value="IM:7138239"/>
    <property type="match status" value="1"/>
</dbReference>
<evidence type="ECO:0000313" key="1">
    <source>
        <dbReference type="Proteomes" id="UP001190640"/>
    </source>
</evidence>
<protein>
    <submittedName>
        <fullName evidence="2">Uncharacterized protein LOC129330258</fullName>
    </submittedName>
</protein>
<reference evidence="2" key="1">
    <citation type="submission" date="2025-08" db="UniProtKB">
        <authorList>
            <consortium name="RefSeq"/>
        </authorList>
    </citation>
    <scope>IDENTIFICATION</scope>
    <source>
        <tissue evidence="2">Blood</tissue>
    </source>
</reference>
<organism evidence="1 2">
    <name type="scientific">Eublepharis macularius</name>
    <name type="common">Leopard gecko</name>
    <name type="synonym">Cyrtodactylus macularius</name>
    <dbReference type="NCBI Taxonomy" id="481883"/>
    <lineage>
        <taxon>Eukaryota</taxon>
        <taxon>Metazoa</taxon>
        <taxon>Chordata</taxon>
        <taxon>Craniata</taxon>
        <taxon>Vertebrata</taxon>
        <taxon>Euteleostomi</taxon>
        <taxon>Lepidosauria</taxon>
        <taxon>Squamata</taxon>
        <taxon>Bifurcata</taxon>
        <taxon>Gekkota</taxon>
        <taxon>Eublepharidae</taxon>
        <taxon>Eublepharinae</taxon>
        <taxon>Eublepharis</taxon>
    </lineage>
</organism>
<evidence type="ECO:0000313" key="2">
    <source>
        <dbReference type="RefSeq" id="XP_054836271.1"/>
    </source>
</evidence>
<dbReference type="Proteomes" id="UP001190640">
    <property type="component" value="Chromosome 5"/>
</dbReference>
<dbReference type="GeneID" id="129330258"/>
<dbReference type="RefSeq" id="XP_054836271.1">
    <property type="nucleotide sequence ID" value="XM_054980296.1"/>
</dbReference>
<sequence>MEDPLMPARPTVSKVDLKLIGASYQLLLGVGSASRSQEEQNLFAQRGCCKRQGKYVYIGHDISGSPASIDIGMCRTYCGGPQRMKSYISGVLGFSRQSSMLEFLKTKKLQDRFTESQPSNGADRSCPLDYHCEPSSVRVENVLLLAGIRQVEVIEGCHCSPSPAECLRLPSLKTFFPDSPLEQTVDVGKCSSPPHSEDGLFCVPTRFDPVLLKSPNGNDVVRTLESCELRQSCYRVSHREYYFEVLLNSAGERMERLKEIDVGRCLGGCTSGNHCLLRDPQVPDKCLVLAEGVSSHCTPHQYETHTFRSRTGQLRTVFSIQACRCEA</sequence>